<evidence type="ECO:0000256" key="5">
    <source>
        <dbReference type="ARBA" id="ARBA00023014"/>
    </source>
</evidence>
<evidence type="ECO:0000313" key="7">
    <source>
        <dbReference type="EMBL" id="CAB4552810.1"/>
    </source>
</evidence>
<dbReference type="PROSITE" id="PS00198">
    <property type="entry name" value="4FE4S_FER_1"/>
    <property type="match status" value="1"/>
</dbReference>
<dbReference type="EMBL" id="CAEZTC010000022">
    <property type="protein sequence ID" value="CAB4552810.1"/>
    <property type="molecule type" value="Genomic_DNA"/>
</dbReference>
<evidence type="ECO:0000259" key="6">
    <source>
        <dbReference type="Pfam" id="PF02754"/>
    </source>
</evidence>
<keyword evidence="2" id="KW-0479">Metal-binding</keyword>
<protein>
    <submittedName>
        <fullName evidence="7">Unannotated protein</fullName>
    </submittedName>
</protein>
<evidence type="ECO:0000256" key="1">
    <source>
        <dbReference type="ARBA" id="ARBA00022485"/>
    </source>
</evidence>
<feature type="domain" description="Cysteine-rich" evidence="6">
    <location>
        <begin position="178"/>
        <end position="262"/>
    </location>
</feature>
<dbReference type="InterPro" id="IPR004017">
    <property type="entry name" value="Cys_rich_dom"/>
</dbReference>
<evidence type="ECO:0000256" key="4">
    <source>
        <dbReference type="ARBA" id="ARBA00023004"/>
    </source>
</evidence>
<reference evidence="7" key="1">
    <citation type="submission" date="2020-05" db="EMBL/GenBank/DDBJ databases">
        <authorList>
            <person name="Chiriac C."/>
            <person name="Salcher M."/>
            <person name="Ghai R."/>
            <person name="Kavagutti S V."/>
        </authorList>
    </citation>
    <scope>NUCLEOTIDE SEQUENCE</scope>
</reference>
<dbReference type="SUPFAM" id="SSF54862">
    <property type="entry name" value="4Fe-4S ferredoxins"/>
    <property type="match status" value="1"/>
</dbReference>
<keyword evidence="3" id="KW-0677">Repeat</keyword>
<dbReference type="PANTHER" id="PTHR32479:SF19">
    <property type="entry name" value="ANAEROBIC GLYCEROL-3-PHOSPHATE DEHYDROGENASE SUBUNIT C"/>
    <property type="match status" value="1"/>
</dbReference>
<dbReference type="GO" id="GO:0046872">
    <property type="term" value="F:metal ion binding"/>
    <property type="evidence" value="ECO:0007669"/>
    <property type="project" value="UniProtKB-KW"/>
</dbReference>
<evidence type="ECO:0000256" key="2">
    <source>
        <dbReference type="ARBA" id="ARBA00022723"/>
    </source>
</evidence>
<sequence length="408" mass="45354">MGTSYDPRRADYLDEMATRHETARVFDVCMSCQKCLNTCSVFPLLVTSIDNCVDRDAALLTPTQQDDIVQLCHQCTQCVSHCPHVDAPAGEAVNFPALVVRHRAMLRKNSFLTLRQQTTEDVLARSATHMSWSQPFRFFGAQLLRYVTDHAPALLLRRDSVQKQDSSRRALTSETHEVSFFPTCVIDAYAPEVGVATQQVFARVGAQCVRGKEHNCCGAPDLYNGNIKRFRRIVARNVRAFRASIEQGRPIVVGQPGCLHVMREHYATFSDDPSVVDVIAHLQDPWQFLAQVETPAGNTAFQRQPHNSSLALLQSSTASRRDDTQLRDVLEKCGWDVQVIPHGSVAETVWGLGKERTDEVSGLITEVSGLLEGIGGTEIVSESCLTNLLLTGQLHRQVRHPLEVLAQP</sequence>
<dbReference type="GO" id="GO:0016491">
    <property type="term" value="F:oxidoreductase activity"/>
    <property type="evidence" value="ECO:0007669"/>
    <property type="project" value="UniProtKB-ARBA"/>
</dbReference>
<keyword evidence="4" id="KW-0408">Iron</keyword>
<organism evidence="7">
    <name type="scientific">freshwater metagenome</name>
    <dbReference type="NCBI Taxonomy" id="449393"/>
    <lineage>
        <taxon>unclassified sequences</taxon>
        <taxon>metagenomes</taxon>
        <taxon>ecological metagenomes</taxon>
    </lineage>
</organism>
<accession>A0A6J6CMM1</accession>
<dbReference type="GO" id="GO:0051539">
    <property type="term" value="F:4 iron, 4 sulfur cluster binding"/>
    <property type="evidence" value="ECO:0007669"/>
    <property type="project" value="UniProtKB-KW"/>
</dbReference>
<keyword evidence="5" id="KW-0411">Iron-sulfur</keyword>
<dbReference type="Pfam" id="PF02754">
    <property type="entry name" value="CCG"/>
    <property type="match status" value="1"/>
</dbReference>
<keyword evidence="1" id="KW-0004">4Fe-4S</keyword>
<name>A0A6J6CMM1_9ZZZZ</name>
<dbReference type="PANTHER" id="PTHR32479">
    <property type="entry name" value="GLYCOLATE OXIDASE IRON-SULFUR SUBUNIT"/>
    <property type="match status" value="1"/>
</dbReference>
<gene>
    <name evidence="7" type="ORF">UFOPK1572_00295</name>
</gene>
<proteinExistence type="predicted"/>
<evidence type="ECO:0000256" key="3">
    <source>
        <dbReference type="ARBA" id="ARBA00022737"/>
    </source>
</evidence>
<dbReference type="InterPro" id="IPR017900">
    <property type="entry name" value="4Fe4S_Fe_S_CS"/>
</dbReference>
<dbReference type="AlphaFoldDB" id="A0A6J6CMM1"/>